<accession>A0A495QMV0</accession>
<sequence>MIWIVAGLVAAALGAGAVITFWDTVRTTVENWLNAHSLNKGALQRAVIVLDKGAVRVRRRIVVQTSYAPQIISEESLSLDQIDVPEVRALLERHDQVEIDILHDL</sequence>
<keyword evidence="2" id="KW-1185">Reference proteome</keyword>
<name>A0A495QMV0_9ACTN</name>
<organism evidence="1 2">
    <name type="scientific">Actinomadura pelletieri DSM 43383</name>
    <dbReference type="NCBI Taxonomy" id="1120940"/>
    <lineage>
        <taxon>Bacteria</taxon>
        <taxon>Bacillati</taxon>
        <taxon>Actinomycetota</taxon>
        <taxon>Actinomycetes</taxon>
        <taxon>Streptosporangiales</taxon>
        <taxon>Thermomonosporaceae</taxon>
        <taxon>Actinomadura</taxon>
    </lineage>
</organism>
<protein>
    <submittedName>
        <fullName evidence="1">Uncharacterized protein</fullName>
    </submittedName>
</protein>
<dbReference type="EMBL" id="RBWU01000003">
    <property type="protein sequence ID" value="RKS74315.1"/>
    <property type="molecule type" value="Genomic_DNA"/>
</dbReference>
<dbReference type="RefSeq" id="WP_121434777.1">
    <property type="nucleotide sequence ID" value="NZ_RBWU01000003.1"/>
</dbReference>
<evidence type="ECO:0000313" key="1">
    <source>
        <dbReference type="EMBL" id="RKS74315.1"/>
    </source>
</evidence>
<gene>
    <name evidence="1" type="ORF">BZB76_2826</name>
</gene>
<proteinExistence type="predicted"/>
<dbReference type="Proteomes" id="UP000274601">
    <property type="component" value="Unassembled WGS sequence"/>
</dbReference>
<comment type="caution">
    <text evidence="1">The sequence shown here is derived from an EMBL/GenBank/DDBJ whole genome shotgun (WGS) entry which is preliminary data.</text>
</comment>
<reference evidence="1 2" key="1">
    <citation type="submission" date="2018-10" db="EMBL/GenBank/DDBJ databases">
        <title>Genomic Encyclopedia of Archaeal and Bacterial Type Strains, Phase II (KMG-II): from individual species to whole genera.</title>
        <authorList>
            <person name="Goeker M."/>
        </authorList>
    </citation>
    <scope>NUCLEOTIDE SEQUENCE [LARGE SCALE GENOMIC DNA]</scope>
    <source>
        <strain evidence="1 2">DSM 43383</strain>
    </source>
</reference>
<evidence type="ECO:0000313" key="2">
    <source>
        <dbReference type="Proteomes" id="UP000274601"/>
    </source>
</evidence>
<dbReference type="AlphaFoldDB" id="A0A495QMV0"/>